<gene>
    <name evidence="1" type="ORF">AWH49_15575</name>
</gene>
<proteinExistence type="predicted"/>
<comment type="caution">
    <text evidence="1">The sequence shown here is derived from an EMBL/GenBank/DDBJ whole genome shotgun (WGS) entry which is preliminary data.</text>
</comment>
<sequence>MMEQTFEVQPCGVKYICDTCGEGELLPNGKNDWSAEQKPFEHECTECGQKKMFSEKYPLVRYKNVDE</sequence>
<keyword evidence="2" id="KW-1185">Reference proteome</keyword>
<name>A0A177L5S5_9BACI</name>
<accession>A0A177L5S5</accession>
<dbReference type="AlphaFoldDB" id="A0A177L5S5"/>
<evidence type="ECO:0000313" key="2">
    <source>
        <dbReference type="Proteomes" id="UP000076935"/>
    </source>
</evidence>
<dbReference type="Proteomes" id="UP000076935">
    <property type="component" value="Unassembled WGS sequence"/>
</dbReference>
<reference evidence="1 2" key="1">
    <citation type="submission" date="2016-01" db="EMBL/GenBank/DDBJ databases">
        <title>Investigation of taxonomic status of Bacillus aminovorans.</title>
        <authorList>
            <person name="Verma A."/>
            <person name="Pal Y."/>
            <person name="Krishnamurthi S."/>
        </authorList>
    </citation>
    <scope>NUCLEOTIDE SEQUENCE [LARGE SCALE GENOMIC DNA]</scope>
    <source>
        <strain evidence="1 2">DSM 1314</strain>
    </source>
</reference>
<evidence type="ECO:0000313" key="1">
    <source>
        <dbReference type="EMBL" id="OAH60652.1"/>
    </source>
</evidence>
<protein>
    <submittedName>
        <fullName evidence="1">Uncharacterized protein</fullName>
    </submittedName>
</protein>
<organism evidence="1 2">
    <name type="scientific">Domibacillus aminovorans</name>
    <dbReference type="NCBI Taxonomy" id="29332"/>
    <lineage>
        <taxon>Bacteria</taxon>
        <taxon>Bacillati</taxon>
        <taxon>Bacillota</taxon>
        <taxon>Bacilli</taxon>
        <taxon>Bacillales</taxon>
        <taxon>Bacillaceae</taxon>
        <taxon>Domibacillus</taxon>
    </lineage>
</organism>
<dbReference type="EMBL" id="LQWY01000035">
    <property type="protein sequence ID" value="OAH60652.1"/>
    <property type="molecule type" value="Genomic_DNA"/>
</dbReference>